<organism evidence="1 2">
    <name type="scientific">Neodothiora populina</name>
    <dbReference type="NCBI Taxonomy" id="2781224"/>
    <lineage>
        <taxon>Eukaryota</taxon>
        <taxon>Fungi</taxon>
        <taxon>Dikarya</taxon>
        <taxon>Ascomycota</taxon>
        <taxon>Pezizomycotina</taxon>
        <taxon>Dothideomycetes</taxon>
        <taxon>Dothideomycetidae</taxon>
        <taxon>Dothideales</taxon>
        <taxon>Dothioraceae</taxon>
        <taxon>Neodothiora</taxon>
    </lineage>
</organism>
<evidence type="ECO:0000313" key="2">
    <source>
        <dbReference type="Proteomes" id="UP001562354"/>
    </source>
</evidence>
<proteinExistence type="predicted"/>
<dbReference type="RefSeq" id="XP_069197373.1">
    <property type="nucleotide sequence ID" value="XM_069346163.1"/>
</dbReference>
<accession>A0ABR3P4J2</accession>
<reference evidence="1 2" key="1">
    <citation type="submission" date="2024-07" db="EMBL/GenBank/DDBJ databases">
        <title>Draft sequence of the Neodothiora populina.</title>
        <authorList>
            <person name="Drown D.D."/>
            <person name="Schuette U.S."/>
            <person name="Buechlein A.B."/>
            <person name="Rusch D.R."/>
            <person name="Winton L.W."/>
            <person name="Adams G.A."/>
        </authorList>
    </citation>
    <scope>NUCLEOTIDE SEQUENCE [LARGE SCALE GENOMIC DNA]</scope>
    <source>
        <strain evidence="1 2">CPC 39397</strain>
    </source>
</reference>
<dbReference type="SUPFAM" id="SSF51182">
    <property type="entry name" value="RmlC-like cupins"/>
    <property type="match status" value="1"/>
</dbReference>
<dbReference type="EMBL" id="JBFMKM010000014">
    <property type="protein sequence ID" value="KAL1297691.1"/>
    <property type="molecule type" value="Genomic_DNA"/>
</dbReference>
<dbReference type="PANTHER" id="PTHR40434:SF1">
    <property type="entry name" value="CUPIN TYPE-1 DOMAIN-CONTAINING PROTEIN"/>
    <property type="match status" value="1"/>
</dbReference>
<evidence type="ECO:0000313" key="1">
    <source>
        <dbReference type="EMBL" id="KAL1297691.1"/>
    </source>
</evidence>
<dbReference type="Proteomes" id="UP001562354">
    <property type="component" value="Unassembled WGS sequence"/>
</dbReference>
<gene>
    <name evidence="1" type="ORF">AAFC00_006240</name>
</gene>
<dbReference type="InterPro" id="IPR011051">
    <property type="entry name" value="RmlC_Cupin_sf"/>
</dbReference>
<keyword evidence="2" id="KW-1185">Reference proteome</keyword>
<sequence>MSTKSRREAENEVGSWGFEHVFTWRDGPNAYYPPHKHSGLTTHLILQGQLTVSYPDDPSPVKETFVENGRLDVDANRRHEVWMGPTGCTYVIGE</sequence>
<protein>
    <submittedName>
        <fullName evidence="1">Uncharacterized protein</fullName>
    </submittedName>
</protein>
<name>A0ABR3P4J2_9PEZI</name>
<dbReference type="PANTHER" id="PTHR40434">
    <property type="entry name" value="CUPIN_2 DOMAIN-CONTAINING PROTEIN"/>
    <property type="match status" value="1"/>
</dbReference>
<comment type="caution">
    <text evidence="1">The sequence shown here is derived from an EMBL/GenBank/DDBJ whole genome shotgun (WGS) entry which is preliminary data.</text>
</comment>
<dbReference type="GeneID" id="95979939"/>